<feature type="domain" description="Autophagy protein ATG5 UblB" evidence="3">
    <location>
        <begin position="594"/>
        <end position="763"/>
    </location>
</feature>
<evidence type="ECO:0000313" key="6">
    <source>
        <dbReference type="Proteomes" id="UP000220797"/>
    </source>
</evidence>
<evidence type="ECO:0000256" key="1">
    <source>
        <dbReference type="RuleBase" id="RU361202"/>
    </source>
</evidence>
<feature type="domain" description="Autophagy protein ATG5 UblA" evidence="4">
    <location>
        <begin position="26"/>
        <end position="129"/>
    </location>
</feature>
<dbReference type="InterPro" id="IPR007239">
    <property type="entry name" value="Atg5"/>
</dbReference>
<evidence type="ECO:0000259" key="3">
    <source>
        <dbReference type="Pfam" id="PF04106"/>
    </source>
</evidence>
<dbReference type="VEuPathDB" id="PlasmoDB:PGAL8A_00302000"/>
<gene>
    <name evidence="5" type="primary">ATG5</name>
    <name evidence="5" type="ORF">PGAL8A_00302000</name>
</gene>
<comment type="caution">
    <text evidence="5">The sequence shown here is derived from an EMBL/GenBank/DDBJ whole genome shotgun (WGS) entry which is preliminary data.</text>
</comment>
<dbReference type="InterPro" id="IPR048318">
    <property type="entry name" value="ATG5_UblB"/>
</dbReference>
<dbReference type="Pfam" id="PF04106">
    <property type="entry name" value="ATG5_UblB"/>
    <property type="match status" value="1"/>
</dbReference>
<accession>A0A1J1GXS3</accession>
<comment type="subcellular location">
    <subcellularLocation>
        <location evidence="1">Preautophagosomal structure membrane</location>
        <topology evidence="1">Peripheral membrane protein</topology>
    </subcellularLocation>
</comment>
<dbReference type="InterPro" id="IPR048939">
    <property type="entry name" value="ATG5_UblA"/>
</dbReference>
<dbReference type="RefSeq" id="XP_028528616.1">
    <property type="nucleotide sequence ID" value="XM_028672022.1"/>
</dbReference>
<dbReference type="GO" id="GO:0000422">
    <property type="term" value="P:autophagy of mitochondrion"/>
    <property type="evidence" value="ECO:0007669"/>
    <property type="project" value="TreeGrafter"/>
</dbReference>
<dbReference type="PANTHER" id="PTHR13040">
    <property type="entry name" value="AUTOPHAGY PROTEIN 5"/>
    <property type="match status" value="1"/>
</dbReference>
<comment type="function">
    <text evidence="1">Involved in autophagic vesicle formation.</text>
</comment>
<evidence type="ECO:0000256" key="2">
    <source>
        <dbReference type="SAM" id="MobiDB-lite"/>
    </source>
</evidence>
<evidence type="ECO:0000313" key="5">
    <source>
        <dbReference type="EMBL" id="CRG95808.1"/>
    </source>
</evidence>
<keyword evidence="1" id="KW-0472">Membrane</keyword>
<organism evidence="5 6">
    <name type="scientific">Plasmodium gallinaceum</name>
    <dbReference type="NCBI Taxonomy" id="5849"/>
    <lineage>
        <taxon>Eukaryota</taxon>
        <taxon>Sar</taxon>
        <taxon>Alveolata</taxon>
        <taxon>Apicomplexa</taxon>
        <taxon>Aconoidasida</taxon>
        <taxon>Haemosporida</taxon>
        <taxon>Plasmodiidae</taxon>
        <taxon>Plasmodium</taxon>
        <taxon>Plasmodium (Haemamoeba)</taxon>
    </lineage>
</organism>
<dbReference type="OMA" id="LKTPLYW"/>
<keyword evidence="1" id="KW-0072">Autophagy</keyword>
<protein>
    <recommendedName>
        <fullName evidence="1">Autophagy protein 5</fullName>
    </recommendedName>
</protein>
<comment type="subunit">
    <text evidence="1">Conjugated with ATG12.</text>
</comment>
<dbReference type="GO" id="GO:0034045">
    <property type="term" value="C:phagophore assembly site membrane"/>
    <property type="evidence" value="ECO:0007669"/>
    <property type="project" value="UniProtKB-SubCell"/>
</dbReference>
<sequence length="768" mass="91736">MKPKKNIPFLEKPNIEEINNNIKESGLVLCVSLNEKESVSLVSPSYYYIYVQRYMYLSNIIPKCLEYFKSFILPFYGNKYGVYFECLKNEKENLDNDSNNKNIKNKSETIILDWRLPIGVLFDIYCDIENENAYINGKKQNLKFCSSSELFYDCINILEASSNEKDNFNNIIIKKINDANEYNNELNKDSTKNSINYSSKIECNNEINVDLDNDNINNKPISKGNIQMSLNNLKEIDNLKKKCDENKENNKDIYEKNKYFKNNSKYYKLIMKKDINNEWYEKQFLNISNKNIPWKLIVHFKGEEDYPYNLKKNDKKIYNGNINVLAYNSCIPLYKGFSDFEENIINQLKKASYIFNKSNRLIQMLPQQVEKEILYNLKNFNVENICSLYRKYIDYNMIKFIDYFNNEFVKKINFFFVYMKSIENSTNEENKKREESNIKCKKYDNFTHIKNMEFCDKLEENINYKNKENDNILKTVDCNNENLSIRSNELINQINESKIDYLSDNNMIKNNIRNNSISNVDDNNHSNIDPSTNNSDQHFEKKNRQNKDNLLFQNINEKCKNYLNKNSSPSYSNYTKEKYSIYKILNDDKLVKEVPIIIHIYGPPYNQIMTKFPLFKIIYSEKNKDSIEQLFLYTLGDFLHEQFPSFFRKISKEEKQILGKEKVDIENKEIQDNVEIKKSQYYNENIKLNIDENKNEKYINNKKNVYDTYLNSETIFYFIEDDYLIFSDYMFIIINGIQIPLKTPLYWLTANFSQFDNFLHIILRIPSY</sequence>
<comment type="similarity">
    <text evidence="1">Belongs to the ATG5 family.</text>
</comment>
<dbReference type="PANTHER" id="PTHR13040:SF2">
    <property type="entry name" value="AUTOPHAGY PROTEIN 5"/>
    <property type="match status" value="1"/>
</dbReference>
<reference evidence="5" key="1">
    <citation type="submission" date="2015-04" db="EMBL/GenBank/DDBJ databases">
        <authorList>
            <consortium name="Pathogen Informatics"/>
        </authorList>
    </citation>
    <scope>NUCLEOTIDE SEQUENCE [LARGE SCALE GENOMIC DNA]</scope>
    <source>
        <strain evidence="5">8A</strain>
    </source>
</reference>
<feature type="compositionally biased region" description="Low complexity" evidence="2">
    <location>
        <begin position="517"/>
        <end position="529"/>
    </location>
</feature>
<feature type="region of interest" description="Disordered" evidence="2">
    <location>
        <begin position="517"/>
        <end position="540"/>
    </location>
</feature>
<dbReference type="GO" id="GO:0034727">
    <property type="term" value="P:piecemeal microautophagy of the nucleus"/>
    <property type="evidence" value="ECO:0007669"/>
    <property type="project" value="TreeGrafter"/>
</dbReference>
<evidence type="ECO:0000259" key="4">
    <source>
        <dbReference type="Pfam" id="PF20638"/>
    </source>
</evidence>
<dbReference type="AlphaFoldDB" id="A0A1J1GXS3"/>
<dbReference type="GeneID" id="39731553"/>
<dbReference type="GO" id="GO:0019776">
    <property type="term" value="F:Atg8-family ligase activity"/>
    <property type="evidence" value="ECO:0007669"/>
    <property type="project" value="TreeGrafter"/>
</dbReference>
<dbReference type="EMBL" id="CVMV01000045">
    <property type="protein sequence ID" value="CRG95808.1"/>
    <property type="molecule type" value="Genomic_DNA"/>
</dbReference>
<dbReference type="GO" id="GO:0005776">
    <property type="term" value="C:autophagosome"/>
    <property type="evidence" value="ECO:0007669"/>
    <property type="project" value="TreeGrafter"/>
</dbReference>
<dbReference type="Gene3D" id="3.10.20.620">
    <property type="match status" value="1"/>
</dbReference>
<dbReference type="GO" id="GO:0061908">
    <property type="term" value="C:phagophore"/>
    <property type="evidence" value="ECO:0007669"/>
    <property type="project" value="TreeGrafter"/>
</dbReference>
<proteinExistence type="inferred from homology"/>
<name>A0A1J1GXS3_PLAGA</name>
<dbReference type="Pfam" id="PF20638">
    <property type="entry name" value="ATG5_UblA"/>
    <property type="match status" value="1"/>
</dbReference>
<keyword evidence="1" id="KW-1017">Isopeptide bond</keyword>
<dbReference type="Proteomes" id="UP000220797">
    <property type="component" value="Unassembled WGS sequence"/>
</dbReference>
<keyword evidence="6" id="KW-1185">Reference proteome</keyword>
<keyword evidence="1" id="KW-0832">Ubl conjugation</keyword>
<dbReference type="GO" id="GO:0034274">
    <property type="term" value="C:Atg12-Atg5-Atg16 complex"/>
    <property type="evidence" value="ECO:0007669"/>
    <property type="project" value="TreeGrafter"/>
</dbReference>
<dbReference type="Gene3D" id="3.10.20.90">
    <property type="entry name" value="Phosphatidylinositol 3-kinase Catalytic Subunit, Chain A, domain 1"/>
    <property type="match status" value="1"/>
</dbReference>
<dbReference type="InterPro" id="IPR042527">
    <property type="entry name" value="Atg5_UblA_dom_sf"/>
</dbReference>
<dbReference type="GO" id="GO:0044233">
    <property type="term" value="C:mitochondria-associated endoplasmic reticulum membrane contact site"/>
    <property type="evidence" value="ECO:0007669"/>
    <property type="project" value="TreeGrafter"/>
</dbReference>
<dbReference type="OrthoDB" id="272162at2759"/>
<dbReference type="GO" id="GO:0006995">
    <property type="term" value="P:cellular response to nitrogen starvation"/>
    <property type="evidence" value="ECO:0007669"/>
    <property type="project" value="TreeGrafter"/>
</dbReference>